<dbReference type="GO" id="GO:0005886">
    <property type="term" value="C:plasma membrane"/>
    <property type="evidence" value="ECO:0007669"/>
    <property type="project" value="UniProtKB-SubCell"/>
</dbReference>
<keyword evidence="5 7" id="KW-1133">Transmembrane helix</keyword>
<evidence type="ECO:0000256" key="4">
    <source>
        <dbReference type="ARBA" id="ARBA00022692"/>
    </source>
</evidence>
<evidence type="ECO:0000256" key="5">
    <source>
        <dbReference type="ARBA" id="ARBA00022989"/>
    </source>
</evidence>
<keyword evidence="4 7" id="KW-0812">Transmembrane</keyword>
<feature type="transmembrane region" description="Helical" evidence="7">
    <location>
        <begin position="316"/>
        <end position="334"/>
    </location>
</feature>
<feature type="transmembrane region" description="Helical" evidence="7">
    <location>
        <begin position="99"/>
        <end position="118"/>
    </location>
</feature>
<evidence type="ECO:0000256" key="2">
    <source>
        <dbReference type="ARBA" id="ARBA00022448"/>
    </source>
</evidence>
<feature type="transmembrane region" description="Helical" evidence="7">
    <location>
        <begin position="139"/>
        <end position="158"/>
    </location>
</feature>
<feature type="transmembrane region" description="Helical" evidence="7">
    <location>
        <begin position="221"/>
        <end position="244"/>
    </location>
</feature>
<feature type="transmembrane region" description="Helical" evidence="7">
    <location>
        <begin position="407"/>
        <end position="438"/>
    </location>
</feature>
<comment type="subcellular location">
    <subcellularLocation>
        <location evidence="1">Cell membrane</location>
        <topology evidence="1">Multi-pass membrane protein</topology>
    </subcellularLocation>
</comment>
<organism evidence="9">
    <name type="scientific">Helgoeca nana</name>
    <dbReference type="NCBI Taxonomy" id="530540"/>
    <lineage>
        <taxon>Eukaryota</taxon>
        <taxon>Choanoflagellata</taxon>
        <taxon>Acanthoecida</taxon>
        <taxon>Acanthoecidae</taxon>
        <taxon>Helgoeca</taxon>
    </lineage>
</organism>
<protein>
    <submittedName>
        <fullName evidence="9">Low silicon 2-like protein</fullName>
    </submittedName>
</protein>
<feature type="transmembrane region" description="Helical" evidence="7">
    <location>
        <begin position="459"/>
        <end position="485"/>
    </location>
</feature>
<reference evidence="9" key="1">
    <citation type="journal article" date="2016" name="Mol. Biol. Evol.">
        <title>The Evolution of Silicon Transport in Eukaryotes.</title>
        <authorList>
            <person name="Marron A.O."/>
            <person name="Ratcliffe S."/>
            <person name="Wheeler G.L."/>
            <person name="Goldstein R.E."/>
            <person name="King N."/>
            <person name="Not F."/>
            <person name="de Vargas C."/>
            <person name="Richter D.J."/>
        </authorList>
    </citation>
    <scope>NUCLEOTIDE SEQUENCE</scope>
    <source>
        <strain evidence="9">ATCC 50073</strain>
    </source>
</reference>
<gene>
    <name evidence="9" type="primary">Lsi2-like</name>
</gene>
<evidence type="ECO:0000259" key="8">
    <source>
        <dbReference type="Pfam" id="PF03600"/>
    </source>
</evidence>
<dbReference type="Pfam" id="PF03600">
    <property type="entry name" value="CitMHS"/>
    <property type="match status" value="1"/>
</dbReference>
<dbReference type="AlphaFoldDB" id="A0A1D8RAF4"/>
<feature type="transmembrane region" description="Helical" evidence="7">
    <location>
        <begin position="75"/>
        <end position="93"/>
    </location>
</feature>
<accession>A0A1D8RAF4</accession>
<feature type="transmembrane region" description="Helical" evidence="7">
    <location>
        <begin position="46"/>
        <end position="63"/>
    </location>
</feature>
<feature type="domain" description="Citrate transporter-like" evidence="8">
    <location>
        <begin position="59"/>
        <end position="434"/>
    </location>
</feature>
<feature type="transmembrane region" description="Helical" evidence="7">
    <location>
        <begin position="368"/>
        <end position="387"/>
    </location>
</feature>
<evidence type="ECO:0000256" key="7">
    <source>
        <dbReference type="SAM" id="Phobius"/>
    </source>
</evidence>
<dbReference type="GO" id="GO:0055085">
    <property type="term" value="P:transmembrane transport"/>
    <property type="evidence" value="ECO:0007669"/>
    <property type="project" value="InterPro"/>
</dbReference>
<dbReference type="InterPro" id="IPR004680">
    <property type="entry name" value="Cit_transptr-like_dom"/>
</dbReference>
<evidence type="ECO:0000256" key="1">
    <source>
        <dbReference type="ARBA" id="ARBA00004651"/>
    </source>
</evidence>
<feature type="non-terminal residue" evidence="9">
    <location>
        <position position="1"/>
    </location>
</feature>
<evidence type="ECO:0000256" key="3">
    <source>
        <dbReference type="ARBA" id="ARBA00022475"/>
    </source>
</evidence>
<dbReference type="PANTHER" id="PTHR43302:SF5">
    <property type="entry name" value="TRANSPORTER ARSB-RELATED"/>
    <property type="match status" value="1"/>
</dbReference>
<name>A0A1D8RAF4_9EUKA</name>
<sequence>GYRGVSEGGGPLEVSQRVMSPHDSHTYPDLFPLPFPPPCPSTTMHVEHPAQIPVFIIAWLLIVKERWDFCPIGRTAGAMIMGVMTVVVQTLGPEEAFDAVEYGTLALLWGMMVLVEYLKDDALFDMFVQATFVKNKNLSPTRLLWLVSISCGALSALFTNDTMCIALTKTICYVCTQKGYHPGPQMVAIAMSANIGSGATLIGNPQNAIIASLSGVPFAKFLAFSFVAAAVCLVINTAALALWFRDDLCENTAFAAAAKEKMVESGMYGATEGGEGESTALLGNEDDAANDGVADTSEGNTIFCFGPYSMATQRGIFRKMLLFAIVGTLAGFLADLDIGWCAAAGGLSAMFLDAVINHKVPDRIFARVNWELLVFFTGLFIVIEGLQETMIPGQLLDLVEDVMNVETIAGVCAFTAIITVGCNIFNNVPLVLLVGLASSYDDGEGVELKFMETIGDPELAWILLAWVATCAGNLTLMGSVANLIVAEEGKHYFEMSFSYYSKFGFPITIVTLYTGVAIICGMWALVY</sequence>
<feature type="transmembrane region" description="Helical" evidence="7">
    <location>
        <begin position="505"/>
        <end position="526"/>
    </location>
</feature>
<evidence type="ECO:0000313" key="9">
    <source>
        <dbReference type="EMBL" id="AOW69290.1"/>
    </source>
</evidence>
<proteinExistence type="evidence at transcript level"/>
<evidence type="ECO:0000256" key="6">
    <source>
        <dbReference type="ARBA" id="ARBA00023136"/>
    </source>
</evidence>
<dbReference type="EMBL" id="KU821763">
    <property type="protein sequence ID" value="AOW69290.1"/>
    <property type="molecule type" value="mRNA"/>
</dbReference>
<keyword evidence="6 7" id="KW-0472">Membrane</keyword>
<dbReference type="PANTHER" id="PTHR43302">
    <property type="entry name" value="TRANSPORTER ARSB-RELATED"/>
    <property type="match status" value="1"/>
</dbReference>
<keyword evidence="2" id="KW-0813">Transport</keyword>
<keyword evidence="3" id="KW-1003">Cell membrane</keyword>